<evidence type="ECO:0000313" key="1">
    <source>
        <dbReference type="EMBL" id="KKN03082.1"/>
    </source>
</evidence>
<accession>A0A0F9MUK0</accession>
<protein>
    <submittedName>
        <fullName evidence="1">Uncharacterized protein</fullName>
    </submittedName>
</protein>
<name>A0A0F9MUK0_9ZZZZ</name>
<reference evidence="1" key="1">
    <citation type="journal article" date="2015" name="Nature">
        <title>Complex archaea that bridge the gap between prokaryotes and eukaryotes.</title>
        <authorList>
            <person name="Spang A."/>
            <person name="Saw J.H."/>
            <person name="Jorgensen S.L."/>
            <person name="Zaremba-Niedzwiedzka K."/>
            <person name="Martijn J."/>
            <person name="Lind A.E."/>
            <person name="van Eijk R."/>
            <person name="Schleper C."/>
            <person name="Guy L."/>
            <person name="Ettema T.J."/>
        </authorList>
    </citation>
    <scope>NUCLEOTIDE SEQUENCE</scope>
</reference>
<organism evidence="1">
    <name type="scientific">marine sediment metagenome</name>
    <dbReference type="NCBI Taxonomy" id="412755"/>
    <lineage>
        <taxon>unclassified sequences</taxon>
        <taxon>metagenomes</taxon>
        <taxon>ecological metagenomes</taxon>
    </lineage>
</organism>
<gene>
    <name evidence="1" type="ORF">LCGC14_1111090</name>
</gene>
<proteinExistence type="predicted"/>
<feature type="non-terminal residue" evidence="1">
    <location>
        <position position="26"/>
    </location>
</feature>
<dbReference type="AlphaFoldDB" id="A0A0F9MUK0"/>
<sequence length="26" mass="3037">MANEIKVEQILMERYRQPGGTEVKLC</sequence>
<dbReference type="EMBL" id="LAZR01005074">
    <property type="protein sequence ID" value="KKN03082.1"/>
    <property type="molecule type" value="Genomic_DNA"/>
</dbReference>
<comment type="caution">
    <text evidence="1">The sequence shown here is derived from an EMBL/GenBank/DDBJ whole genome shotgun (WGS) entry which is preliminary data.</text>
</comment>